<feature type="binding site" evidence="9">
    <location>
        <begin position="350"/>
        <end position="352"/>
    </location>
    <ligand>
        <name>substrate</name>
    </ligand>
</feature>
<comment type="caution">
    <text evidence="12">The sequence shown here is derived from an EMBL/GenBank/DDBJ whole genome shotgun (WGS) entry which is preliminary data.</text>
</comment>
<evidence type="ECO:0000256" key="7">
    <source>
        <dbReference type="ARBA" id="ARBA00047647"/>
    </source>
</evidence>
<keyword evidence="5" id="KW-0378">Hydrolase</keyword>
<dbReference type="EMBL" id="JAPQKI010000003">
    <property type="protein sequence ID" value="KAJ5110304.1"/>
    <property type="molecule type" value="Genomic_DNA"/>
</dbReference>
<comment type="catalytic activity">
    <reaction evidence="7">
        <text>N-acetyl-D-glucosamine 6-phosphate + H2O = D-glucosamine 6-phosphate + acetate</text>
        <dbReference type="Rhea" id="RHEA:22936"/>
        <dbReference type="ChEBI" id="CHEBI:15377"/>
        <dbReference type="ChEBI" id="CHEBI:30089"/>
        <dbReference type="ChEBI" id="CHEBI:57513"/>
        <dbReference type="ChEBI" id="CHEBI:58725"/>
        <dbReference type="EC" id="3.5.1.25"/>
    </reaction>
</comment>
<dbReference type="OrthoDB" id="10264777at2759"/>
<feature type="active site" description="Proton donor/acceptor" evidence="8">
    <location>
        <position position="313"/>
    </location>
</feature>
<dbReference type="PIRSF" id="PIRSF038994">
    <property type="entry name" value="NagA"/>
    <property type="match status" value="1"/>
</dbReference>
<evidence type="ECO:0000313" key="12">
    <source>
        <dbReference type="EMBL" id="KAJ5110304.1"/>
    </source>
</evidence>
<evidence type="ECO:0000313" key="13">
    <source>
        <dbReference type="Proteomes" id="UP001149074"/>
    </source>
</evidence>
<dbReference type="Pfam" id="PF01979">
    <property type="entry name" value="Amidohydro_1"/>
    <property type="match status" value="1"/>
</dbReference>
<reference evidence="12" key="2">
    <citation type="journal article" date="2023" name="IMA Fungus">
        <title>Comparative genomic study of the Penicillium genus elucidates a diverse pangenome and 15 lateral gene transfer events.</title>
        <authorList>
            <person name="Petersen C."/>
            <person name="Sorensen T."/>
            <person name="Nielsen M.R."/>
            <person name="Sondergaard T.E."/>
            <person name="Sorensen J.L."/>
            <person name="Fitzpatrick D.A."/>
            <person name="Frisvad J.C."/>
            <person name="Nielsen K.L."/>
        </authorList>
    </citation>
    <scope>NUCLEOTIDE SEQUENCE</scope>
    <source>
        <strain evidence="12">IBT 30761</strain>
    </source>
</reference>
<evidence type="ECO:0000256" key="1">
    <source>
        <dbReference type="ARBA" id="ARBA00010716"/>
    </source>
</evidence>
<dbReference type="InterPro" id="IPR011059">
    <property type="entry name" value="Metal-dep_hydrolase_composite"/>
</dbReference>
<dbReference type="SUPFAM" id="SSF51338">
    <property type="entry name" value="Composite domain of metallo-dependent hydrolases"/>
    <property type="match status" value="1"/>
</dbReference>
<reference evidence="12" key="1">
    <citation type="submission" date="2022-11" db="EMBL/GenBank/DDBJ databases">
        <authorList>
            <person name="Petersen C."/>
        </authorList>
    </citation>
    <scope>NUCLEOTIDE SEQUENCE</scope>
    <source>
        <strain evidence="12">IBT 30761</strain>
    </source>
</reference>
<feature type="domain" description="Amidohydrolase-related" evidence="11">
    <location>
        <begin position="56"/>
        <end position="408"/>
    </location>
</feature>
<feature type="binding site" evidence="10">
    <location>
        <position position="247"/>
    </location>
    <ligand>
        <name>Zn(2+)</name>
        <dbReference type="ChEBI" id="CHEBI:29105"/>
    </ligand>
</feature>
<feature type="binding site" evidence="9">
    <location>
        <position position="291"/>
    </location>
    <ligand>
        <name>substrate</name>
    </ligand>
</feature>
<dbReference type="NCBIfam" id="TIGR00221">
    <property type="entry name" value="nagA"/>
    <property type="match status" value="1"/>
</dbReference>
<evidence type="ECO:0000256" key="3">
    <source>
        <dbReference type="ARBA" id="ARBA00018029"/>
    </source>
</evidence>
<keyword evidence="6" id="KW-0119">Carbohydrate metabolism</keyword>
<dbReference type="GO" id="GO:0006046">
    <property type="term" value="P:N-acetylglucosamine catabolic process"/>
    <property type="evidence" value="ECO:0007669"/>
    <property type="project" value="TreeGrafter"/>
</dbReference>
<dbReference type="PANTHER" id="PTHR11113:SF14">
    <property type="entry name" value="N-ACETYLGLUCOSAMINE-6-PHOSPHATE DEACETYLASE"/>
    <property type="match status" value="1"/>
</dbReference>
<dbReference type="InterPro" id="IPR003764">
    <property type="entry name" value="GlcNAc_6-P_deAcase"/>
</dbReference>
<comment type="cofactor">
    <cofactor evidence="10">
        <name>a divalent metal cation</name>
        <dbReference type="ChEBI" id="CHEBI:60240"/>
    </cofactor>
    <text evidence="10">Binds 1 divalent metal cation per subunit.</text>
</comment>
<organism evidence="12 13">
    <name type="scientific">Penicillium argentinense</name>
    <dbReference type="NCBI Taxonomy" id="1131581"/>
    <lineage>
        <taxon>Eukaryota</taxon>
        <taxon>Fungi</taxon>
        <taxon>Dikarya</taxon>
        <taxon>Ascomycota</taxon>
        <taxon>Pezizomycotina</taxon>
        <taxon>Eurotiomycetes</taxon>
        <taxon>Eurotiomycetidae</taxon>
        <taxon>Eurotiales</taxon>
        <taxon>Aspergillaceae</taxon>
        <taxon>Penicillium</taxon>
    </lineage>
</organism>
<comment type="similarity">
    <text evidence="1">Belongs to the metallo-dependent hydrolases superfamily. NagA family.</text>
</comment>
<evidence type="ECO:0000256" key="6">
    <source>
        <dbReference type="ARBA" id="ARBA00023277"/>
    </source>
</evidence>
<dbReference type="FunFam" id="3.20.20.140:FF:000065">
    <property type="entry name" value="N-acetylglucosamine-6-phosphate deacetylase"/>
    <property type="match status" value="1"/>
</dbReference>
<dbReference type="InterPro" id="IPR006680">
    <property type="entry name" value="Amidohydro-rel"/>
</dbReference>
<evidence type="ECO:0000256" key="9">
    <source>
        <dbReference type="PIRSR" id="PIRSR038994-2"/>
    </source>
</evidence>
<feature type="binding site" evidence="9">
    <location>
        <begin position="250"/>
        <end position="251"/>
    </location>
    <ligand>
        <name>substrate</name>
    </ligand>
</feature>
<dbReference type="EC" id="3.5.1.25" evidence="2"/>
<name>A0A9W9G1B1_9EURO</name>
<dbReference type="Gene3D" id="3.20.20.140">
    <property type="entry name" value="Metal-dependent hydrolases"/>
    <property type="match status" value="1"/>
</dbReference>
<dbReference type="AlphaFoldDB" id="A0A9W9G1B1"/>
<feature type="binding site" evidence="10">
    <location>
        <position position="226"/>
    </location>
    <ligand>
        <name>Zn(2+)</name>
        <dbReference type="ChEBI" id="CHEBI:29105"/>
    </ligand>
</feature>
<evidence type="ECO:0000256" key="8">
    <source>
        <dbReference type="PIRSR" id="PIRSR038994-1"/>
    </source>
</evidence>
<dbReference type="GO" id="GO:0046872">
    <property type="term" value="F:metal ion binding"/>
    <property type="evidence" value="ECO:0007669"/>
    <property type="project" value="UniProtKB-KW"/>
</dbReference>
<dbReference type="GeneID" id="81354422"/>
<dbReference type="InterPro" id="IPR032466">
    <property type="entry name" value="Metal_Hydrolase"/>
</dbReference>
<feature type="binding site" evidence="9">
    <location>
        <position position="154"/>
    </location>
    <ligand>
        <name>substrate</name>
    </ligand>
</feature>
<dbReference type="GO" id="GO:0008448">
    <property type="term" value="F:N-acetylglucosamine-6-phosphate deacetylase activity"/>
    <property type="evidence" value="ECO:0007669"/>
    <property type="project" value="UniProtKB-EC"/>
</dbReference>
<sequence>MATESSIVRFTNCVLACCGQAKREDLFIDTGTGKIIDESDPRVDKALVVNLNGRILSPGLLEVQLNGAKGFDFSDVPVDNMESYASSFRRTSQGILEMGVTSFLPTLVTSEAQTFKIAMPIVRPNGAQRDHELGAESLGCHCEGPFLSRERKGAHPPDLLLEPVKRIESILGFYGVDSLGAPISKENAGQQISAIRKITLSSELPGMLETIRTLTREYGIVCSLGHSPATYEEGLAAVRAGANMLTHLYNAMEPCLHRSPGLVGLIGAPETDLSTPPIERPFFGLIADGVHVAPSCARMAWAVHKNGCILTTDGTAATGFDLPDGTFEWTHGRTVVKKGEKLFLEGTDTLAGGTTTLLQCVSNLIRWTGCEAAEALQTVTATPARMLRCEDTKGTLKVGADADLVVLSWSEGEKNSRELQVDEVWKFGKRCFTRKE</sequence>
<evidence type="ECO:0000256" key="5">
    <source>
        <dbReference type="ARBA" id="ARBA00022801"/>
    </source>
</evidence>
<accession>A0A9W9G1B1</accession>
<gene>
    <name evidence="12" type="ORF">N7532_002949</name>
</gene>
<evidence type="ECO:0000259" key="11">
    <source>
        <dbReference type="Pfam" id="PF01979"/>
    </source>
</evidence>
<dbReference type="Proteomes" id="UP001149074">
    <property type="component" value="Unassembled WGS sequence"/>
</dbReference>
<dbReference type="PANTHER" id="PTHR11113">
    <property type="entry name" value="N-ACETYLGLUCOSAMINE-6-PHOSPHATE DEACETYLASE"/>
    <property type="match status" value="1"/>
</dbReference>
<feature type="binding site" evidence="9">
    <location>
        <position position="258"/>
    </location>
    <ligand>
        <name>substrate</name>
    </ligand>
</feature>
<protein>
    <recommendedName>
        <fullName evidence="3">N-acetylglucosamine-6-phosphate deacetylase</fullName>
        <ecNumber evidence="2">3.5.1.25</ecNumber>
    </recommendedName>
</protein>
<dbReference type="SUPFAM" id="SSF51556">
    <property type="entry name" value="Metallo-dependent hydrolases"/>
    <property type="match status" value="1"/>
</dbReference>
<evidence type="ECO:0000256" key="10">
    <source>
        <dbReference type="PIRSR" id="PIRSR038994-3"/>
    </source>
</evidence>
<feature type="binding site" evidence="10">
    <location>
        <position position="143"/>
    </location>
    <ligand>
        <name>Zn(2+)</name>
        <dbReference type="ChEBI" id="CHEBI:29105"/>
    </ligand>
</feature>
<keyword evidence="13" id="KW-1185">Reference proteome</keyword>
<dbReference type="RefSeq" id="XP_056478415.1">
    <property type="nucleotide sequence ID" value="XM_056615443.1"/>
</dbReference>
<evidence type="ECO:0000256" key="4">
    <source>
        <dbReference type="ARBA" id="ARBA00022723"/>
    </source>
</evidence>
<evidence type="ECO:0000256" key="2">
    <source>
        <dbReference type="ARBA" id="ARBA00011899"/>
    </source>
</evidence>
<keyword evidence="4 10" id="KW-0479">Metal-binding</keyword>
<proteinExistence type="inferred from homology"/>